<evidence type="ECO:0000256" key="9">
    <source>
        <dbReference type="HAMAP-Rule" id="MF_00161"/>
    </source>
</evidence>
<dbReference type="HAMAP" id="MF_00161">
    <property type="entry name" value="LspA"/>
    <property type="match status" value="1"/>
</dbReference>
<feature type="active site" evidence="9">
    <location>
        <position position="158"/>
    </location>
</feature>
<keyword evidence="4 9" id="KW-0812">Transmembrane</keyword>
<dbReference type="Pfam" id="PF01252">
    <property type="entry name" value="Peptidase_A8"/>
    <property type="match status" value="1"/>
</dbReference>
<evidence type="ECO:0000256" key="5">
    <source>
        <dbReference type="ARBA" id="ARBA00022750"/>
    </source>
</evidence>
<gene>
    <name evidence="9 11" type="primary">lspA</name>
    <name evidence="11" type="ORF">HOV93_36220</name>
</gene>
<evidence type="ECO:0000256" key="7">
    <source>
        <dbReference type="ARBA" id="ARBA00022989"/>
    </source>
</evidence>
<dbReference type="GO" id="GO:0006508">
    <property type="term" value="P:proteolysis"/>
    <property type="evidence" value="ECO:0007669"/>
    <property type="project" value="UniProtKB-KW"/>
</dbReference>
<dbReference type="InterPro" id="IPR001872">
    <property type="entry name" value="Peptidase_A8"/>
</dbReference>
<evidence type="ECO:0000256" key="8">
    <source>
        <dbReference type="ARBA" id="ARBA00023136"/>
    </source>
</evidence>
<comment type="caution">
    <text evidence="11">The sequence shown here is derived from an EMBL/GenBank/DDBJ whole genome shotgun (WGS) entry which is preliminary data.</text>
</comment>
<proteinExistence type="inferred from homology"/>
<evidence type="ECO:0000256" key="4">
    <source>
        <dbReference type="ARBA" id="ARBA00022692"/>
    </source>
</evidence>
<dbReference type="GO" id="GO:0004190">
    <property type="term" value="F:aspartic-type endopeptidase activity"/>
    <property type="evidence" value="ECO:0007669"/>
    <property type="project" value="UniProtKB-UniRule"/>
</dbReference>
<feature type="transmembrane region" description="Helical" evidence="9">
    <location>
        <begin position="21"/>
        <end position="46"/>
    </location>
</feature>
<dbReference type="PROSITE" id="PS51257">
    <property type="entry name" value="PROKAR_LIPOPROTEIN"/>
    <property type="match status" value="1"/>
</dbReference>
<protein>
    <recommendedName>
        <fullName evidence="9">Lipoprotein signal peptidase</fullName>
        <ecNumber evidence="9">3.4.23.36</ecNumber>
    </recommendedName>
    <alternativeName>
        <fullName evidence="9">Prolipoprotein signal peptidase</fullName>
    </alternativeName>
    <alternativeName>
        <fullName evidence="9">Signal peptidase II</fullName>
        <shortName evidence="9">SPase II</shortName>
    </alternativeName>
</protein>
<comment type="similarity">
    <text evidence="1 9 10">Belongs to the peptidase A8 family.</text>
</comment>
<evidence type="ECO:0000256" key="10">
    <source>
        <dbReference type="RuleBase" id="RU004181"/>
    </source>
</evidence>
<comment type="catalytic activity">
    <reaction evidence="9">
        <text>Release of signal peptides from bacterial membrane prolipoproteins. Hydrolyzes -Xaa-Yaa-Zaa-|-(S,diacylglyceryl)Cys-, in which Xaa is hydrophobic (preferably Leu), and Yaa (Ala or Ser) and Zaa (Gly or Ala) have small, neutral side chains.</text>
        <dbReference type="EC" id="3.4.23.36"/>
    </reaction>
</comment>
<dbReference type="EMBL" id="JABRWO010000010">
    <property type="protein sequence ID" value="MBA2116433.1"/>
    <property type="molecule type" value="Genomic_DNA"/>
</dbReference>
<evidence type="ECO:0000256" key="2">
    <source>
        <dbReference type="ARBA" id="ARBA00022475"/>
    </source>
</evidence>
<evidence type="ECO:0000256" key="1">
    <source>
        <dbReference type="ARBA" id="ARBA00006139"/>
    </source>
</evidence>
<sequence>MPASETKKAVDSQGAVPVSRYVLFLTLAIAGCVIDLWSKSAVFAWLGMPGQNRFYWLIEPYIGFQTSLNEGALFGLGQGYTSVFAMFSVVAALGILFWLFVAKAAHDVILTTALGLITGGIFGNLYDRLGIWGQPAVRDFILFRYNEQYVWPNFNIADALLVCGAILMLWHSVFVANASVSDDASGDAS</sequence>
<keyword evidence="3 9" id="KW-0645">Protease</keyword>
<dbReference type="AlphaFoldDB" id="A0A7V8V7L0"/>
<dbReference type="PANTHER" id="PTHR33695:SF1">
    <property type="entry name" value="LIPOPROTEIN SIGNAL PEPTIDASE"/>
    <property type="match status" value="1"/>
</dbReference>
<evidence type="ECO:0000256" key="3">
    <source>
        <dbReference type="ARBA" id="ARBA00022670"/>
    </source>
</evidence>
<dbReference type="EC" id="3.4.23.36" evidence="9"/>
<evidence type="ECO:0000313" key="12">
    <source>
        <dbReference type="Proteomes" id="UP000551616"/>
    </source>
</evidence>
<comment type="function">
    <text evidence="9">This protein specifically catalyzes the removal of signal peptides from prolipoproteins.</text>
</comment>
<feature type="transmembrane region" description="Helical" evidence="9">
    <location>
        <begin position="149"/>
        <end position="170"/>
    </location>
</feature>
<keyword evidence="6 9" id="KW-0378">Hydrolase</keyword>
<keyword evidence="7 9" id="KW-1133">Transmembrane helix</keyword>
<comment type="subcellular location">
    <subcellularLocation>
        <location evidence="9">Cell membrane</location>
        <topology evidence="9">Multi-pass membrane protein</topology>
    </subcellularLocation>
</comment>
<comment type="pathway">
    <text evidence="9">Protein modification; lipoprotein biosynthesis (signal peptide cleavage).</text>
</comment>
<name>A0A7V8V7L0_9BACT</name>
<feature type="transmembrane region" description="Helical" evidence="9">
    <location>
        <begin position="83"/>
        <end position="101"/>
    </location>
</feature>
<keyword evidence="12" id="KW-1185">Reference proteome</keyword>
<keyword evidence="2 9" id="KW-1003">Cell membrane</keyword>
<dbReference type="UniPathway" id="UPA00665"/>
<dbReference type="GO" id="GO:0005886">
    <property type="term" value="C:plasma membrane"/>
    <property type="evidence" value="ECO:0007669"/>
    <property type="project" value="UniProtKB-SubCell"/>
</dbReference>
<reference evidence="11 12" key="1">
    <citation type="submission" date="2020-05" db="EMBL/GenBank/DDBJ databases">
        <title>Bremerella alba sp. nov., a novel planctomycete isolated from the surface of the macroalga Fucus spiralis.</title>
        <authorList>
            <person name="Godinho O."/>
            <person name="Botelho R."/>
            <person name="Albuquerque L."/>
            <person name="Wiegand S."/>
            <person name="Da Costa M.S."/>
            <person name="Lobo-Da-Cunha A."/>
            <person name="Jogler C."/>
            <person name="Lage O.M."/>
        </authorList>
    </citation>
    <scope>NUCLEOTIDE SEQUENCE [LARGE SCALE GENOMIC DNA]</scope>
    <source>
        <strain evidence="11 12">FF15</strain>
    </source>
</reference>
<feature type="active site" evidence="9">
    <location>
        <position position="139"/>
    </location>
</feature>
<organism evidence="11 12">
    <name type="scientific">Bremerella alba</name>
    <dbReference type="NCBI Taxonomy" id="980252"/>
    <lineage>
        <taxon>Bacteria</taxon>
        <taxon>Pseudomonadati</taxon>
        <taxon>Planctomycetota</taxon>
        <taxon>Planctomycetia</taxon>
        <taxon>Pirellulales</taxon>
        <taxon>Pirellulaceae</taxon>
        <taxon>Bremerella</taxon>
    </lineage>
</organism>
<evidence type="ECO:0000256" key="6">
    <source>
        <dbReference type="ARBA" id="ARBA00022801"/>
    </source>
</evidence>
<dbReference type="PANTHER" id="PTHR33695">
    <property type="entry name" value="LIPOPROTEIN SIGNAL PEPTIDASE"/>
    <property type="match status" value="1"/>
</dbReference>
<feature type="transmembrane region" description="Helical" evidence="9">
    <location>
        <begin position="108"/>
        <end position="126"/>
    </location>
</feature>
<evidence type="ECO:0000313" key="11">
    <source>
        <dbReference type="EMBL" id="MBA2116433.1"/>
    </source>
</evidence>
<keyword evidence="5 9" id="KW-0064">Aspartyl protease</keyword>
<keyword evidence="8 9" id="KW-0472">Membrane</keyword>
<dbReference type="Proteomes" id="UP000551616">
    <property type="component" value="Unassembled WGS sequence"/>
</dbReference>
<accession>A0A7V8V7L0</accession>
<keyword evidence="11" id="KW-0449">Lipoprotein</keyword>
<dbReference type="PRINTS" id="PR00781">
    <property type="entry name" value="LIPOSIGPTASE"/>
</dbReference>